<dbReference type="Pfam" id="PF12705">
    <property type="entry name" value="PDDEXK_1"/>
    <property type="match status" value="1"/>
</dbReference>
<reference evidence="3" key="2">
    <citation type="submission" date="2020-10" db="UniProtKB">
        <authorList>
            <consortium name="WormBaseParasite"/>
        </authorList>
    </citation>
    <scope>IDENTIFICATION</scope>
</reference>
<proteinExistence type="predicted"/>
<dbReference type="Proteomes" id="UP000492821">
    <property type="component" value="Unassembled WGS sequence"/>
</dbReference>
<keyword evidence="2" id="KW-1185">Reference proteome</keyword>
<dbReference type="GO" id="GO:0006264">
    <property type="term" value="P:mitochondrial DNA replication"/>
    <property type="evidence" value="ECO:0007669"/>
    <property type="project" value="TreeGrafter"/>
</dbReference>
<dbReference type="InterPro" id="IPR038726">
    <property type="entry name" value="PDDEXK_AddAB-type"/>
</dbReference>
<dbReference type="PANTHER" id="PTHR31340:SF3">
    <property type="entry name" value="MITOCHONDRIAL GENOME MAINTENANCE EXONUCLEASE 1"/>
    <property type="match status" value="1"/>
</dbReference>
<dbReference type="GO" id="GO:0005739">
    <property type="term" value="C:mitochondrion"/>
    <property type="evidence" value="ECO:0007669"/>
    <property type="project" value="TreeGrafter"/>
</dbReference>
<evidence type="ECO:0000259" key="1">
    <source>
        <dbReference type="Pfam" id="PF12705"/>
    </source>
</evidence>
<sequence>MAAAGFRSIRFGTALTPSTAKVIDKLPNALKPWQPAVFGEKKDEFCKNFENSTRFADPPKTSKGYPSVSTLIGATDDLQKLYDWQCRTIKQMGGFPQFREHMTKRQRSGTNFHKVVKMLLDELQKSGTLSDEASKAVIAKNSHEENRGYVTGLLPVLQQLRNVDYMCMERKATNYYYCYQGRFDAIVELDGEPTLVDWKTASAASVKSSGDTSLENLYGNPIQIAAYINAVNTDPAWKHLPKITRGAVVLAFEDGRPAQIVKLEANDVKRYTDAFAERLNKFWYTVLNPEPGQIDVSNNVNFVYNPMLRPTTTVPTEGLAAAV</sequence>
<protein>
    <submittedName>
        <fullName evidence="3">PDDEXK_1 domain-containing protein</fullName>
    </submittedName>
</protein>
<dbReference type="WBParaSite" id="Pan_g185.t1">
    <property type="protein sequence ID" value="Pan_g185.t1"/>
    <property type="gene ID" value="Pan_g185"/>
</dbReference>
<organism evidence="2 3">
    <name type="scientific">Panagrellus redivivus</name>
    <name type="common">Microworm</name>
    <dbReference type="NCBI Taxonomy" id="6233"/>
    <lineage>
        <taxon>Eukaryota</taxon>
        <taxon>Metazoa</taxon>
        <taxon>Ecdysozoa</taxon>
        <taxon>Nematoda</taxon>
        <taxon>Chromadorea</taxon>
        <taxon>Rhabditida</taxon>
        <taxon>Tylenchina</taxon>
        <taxon>Panagrolaimomorpha</taxon>
        <taxon>Panagrolaimoidea</taxon>
        <taxon>Panagrolaimidae</taxon>
        <taxon>Panagrellus</taxon>
    </lineage>
</organism>
<dbReference type="AlphaFoldDB" id="A0A7E4VA95"/>
<evidence type="ECO:0000313" key="2">
    <source>
        <dbReference type="Proteomes" id="UP000492821"/>
    </source>
</evidence>
<evidence type="ECO:0000313" key="3">
    <source>
        <dbReference type="WBParaSite" id="Pan_g185.t1"/>
    </source>
</evidence>
<dbReference type="GO" id="GO:0008297">
    <property type="term" value="F:single-stranded DNA exodeoxyribonuclease activity"/>
    <property type="evidence" value="ECO:0007669"/>
    <property type="project" value="TreeGrafter"/>
</dbReference>
<name>A0A7E4VA95_PANRE</name>
<feature type="domain" description="PD-(D/E)XK endonuclease-like" evidence="1">
    <location>
        <begin position="96"/>
        <end position="281"/>
    </location>
</feature>
<reference evidence="2" key="1">
    <citation type="journal article" date="2013" name="Genetics">
        <title>The draft genome and transcriptome of Panagrellus redivivus are shaped by the harsh demands of a free-living lifestyle.</title>
        <authorList>
            <person name="Srinivasan J."/>
            <person name="Dillman A.R."/>
            <person name="Macchietto M.G."/>
            <person name="Heikkinen L."/>
            <person name="Lakso M."/>
            <person name="Fracchia K.M."/>
            <person name="Antoshechkin I."/>
            <person name="Mortazavi A."/>
            <person name="Wong G."/>
            <person name="Sternberg P.W."/>
        </authorList>
    </citation>
    <scope>NUCLEOTIDE SEQUENCE [LARGE SCALE GENOMIC DNA]</scope>
    <source>
        <strain evidence="2">MT8872</strain>
    </source>
</reference>
<dbReference type="PANTHER" id="PTHR31340">
    <property type="entry name" value="MITOCHONDRIAL GENOME MAINTENANCE EXONUCLEASE 1"/>
    <property type="match status" value="1"/>
</dbReference>
<accession>A0A7E4VA95</accession>